<dbReference type="PANTHER" id="PTHR42928:SF5">
    <property type="entry name" value="BLR1237 PROTEIN"/>
    <property type="match status" value="1"/>
</dbReference>
<comment type="similarity">
    <text evidence="1">Belongs to the UPF0065 (bug) family.</text>
</comment>
<feature type="signal peptide" evidence="2">
    <location>
        <begin position="1"/>
        <end position="27"/>
    </location>
</feature>
<dbReference type="Pfam" id="PF03401">
    <property type="entry name" value="TctC"/>
    <property type="match status" value="1"/>
</dbReference>
<evidence type="ECO:0000313" key="4">
    <source>
        <dbReference type="Proteomes" id="UP000529637"/>
    </source>
</evidence>
<dbReference type="Proteomes" id="UP000529637">
    <property type="component" value="Unassembled WGS sequence"/>
</dbReference>
<keyword evidence="4" id="KW-1185">Reference proteome</keyword>
<comment type="caution">
    <text evidence="3">The sequence shown here is derived from an EMBL/GenBank/DDBJ whole genome shotgun (WGS) entry which is preliminary data.</text>
</comment>
<sequence length="327" mass="34012">MTFLQRRRVLRGFAAAALASALPFATAQDYPSHSMRIIVPFAPGGSTDVLARLMGNALSERLGQPVVVDNRAGAGGNIGAAAVAKAAPDGYTLVMGSIGTHATNGLIYPQMPYDALKDFAPVALIGTVTLVLVVHPSIEARSAAELVALLKKKPGEISYASGGVGASQHLAGELFKFMTKTSMQHVPYKGSAGALSDLLAGRVPVMFADLPLVAAHIASGGLKALAVADPERSPALPNVPTVAESGVPGYFANAWYGLFAPAGTPQPVLAKLQGEITAILKQPAIRKTMIEQGASPSGLVGADLRRFQENEVKRWGEVVRTAGIKME</sequence>
<reference evidence="3 4" key="1">
    <citation type="submission" date="2020-06" db="EMBL/GenBank/DDBJ databases">
        <title>Schlegella sp. ID0723 isolated from air conditioner.</title>
        <authorList>
            <person name="Kim D.Y."/>
            <person name="Kim D.-U."/>
        </authorList>
    </citation>
    <scope>NUCLEOTIDE SEQUENCE [LARGE SCALE GENOMIC DNA]</scope>
    <source>
        <strain evidence="3 4">ID0723</strain>
    </source>
</reference>
<dbReference type="PIRSF" id="PIRSF017082">
    <property type="entry name" value="YflP"/>
    <property type="match status" value="1"/>
</dbReference>
<dbReference type="Gene3D" id="3.40.190.10">
    <property type="entry name" value="Periplasmic binding protein-like II"/>
    <property type="match status" value="1"/>
</dbReference>
<accession>A0A7Y6NPH2</accession>
<protein>
    <submittedName>
        <fullName evidence="3">Tripartite tricarboxylate transporter substrate binding protein</fullName>
    </submittedName>
</protein>
<name>A0A7Y6NPH2_9BURK</name>
<dbReference type="EMBL" id="JABWMJ010000006">
    <property type="protein sequence ID" value="NUZ06909.1"/>
    <property type="molecule type" value="Genomic_DNA"/>
</dbReference>
<dbReference type="CDD" id="cd13578">
    <property type="entry name" value="PBP2_Bug27"/>
    <property type="match status" value="1"/>
</dbReference>
<dbReference type="Gene3D" id="3.40.190.150">
    <property type="entry name" value="Bordetella uptake gene, domain 1"/>
    <property type="match status" value="1"/>
</dbReference>
<dbReference type="PROSITE" id="PS51318">
    <property type="entry name" value="TAT"/>
    <property type="match status" value="1"/>
</dbReference>
<organism evidence="3 4">
    <name type="scientific">Piscinibacter koreensis</name>
    <dbReference type="NCBI Taxonomy" id="2742824"/>
    <lineage>
        <taxon>Bacteria</taxon>
        <taxon>Pseudomonadati</taxon>
        <taxon>Pseudomonadota</taxon>
        <taxon>Betaproteobacteria</taxon>
        <taxon>Burkholderiales</taxon>
        <taxon>Sphaerotilaceae</taxon>
        <taxon>Piscinibacter</taxon>
    </lineage>
</organism>
<dbReference type="PANTHER" id="PTHR42928">
    <property type="entry name" value="TRICARBOXYLATE-BINDING PROTEIN"/>
    <property type="match status" value="1"/>
</dbReference>
<keyword evidence="2" id="KW-0732">Signal</keyword>
<feature type="chain" id="PRO_5030867259" evidence="2">
    <location>
        <begin position="28"/>
        <end position="327"/>
    </location>
</feature>
<gene>
    <name evidence="3" type="ORF">HQN59_14180</name>
</gene>
<evidence type="ECO:0000256" key="1">
    <source>
        <dbReference type="ARBA" id="ARBA00006987"/>
    </source>
</evidence>
<evidence type="ECO:0000313" key="3">
    <source>
        <dbReference type="EMBL" id="NUZ06909.1"/>
    </source>
</evidence>
<dbReference type="InterPro" id="IPR042100">
    <property type="entry name" value="Bug_dom1"/>
</dbReference>
<dbReference type="SUPFAM" id="SSF53850">
    <property type="entry name" value="Periplasmic binding protein-like II"/>
    <property type="match status" value="1"/>
</dbReference>
<dbReference type="AlphaFoldDB" id="A0A7Y6NPH2"/>
<evidence type="ECO:0000256" key="2">
    <source>
        <dbReference type="SAM" id="SignalP"/>
    </source>
</evidence>
<dbReference type="InterPro" id="IPR006311">
    <property type="entry name" value="TAT_signal"/>
</dbReference>
<dbReference type="RefSeq" id="WP_176069757.1">
    <property type="nucleotide sequence ID" value="NZ_JABWMJ010000006.1"/>
</dbReference>
<dbReference type="InterPro" id="IPR005064">
    <property type="entry name" value="BUG"/>
</dbReference>
<proteinExistence type="inferred from homology"/>